<name>A0A8T6QMJ8_9CYAN</name>
<protein>
    <submittedName>
        <fullName evidence="1">Uncharacterized protein</fullName>
    </submittedName>
</protein>
<dbReference type="AlphaFoldDB" id="A0A8T6QMJ8"/>
<sequence length="48" mass="5164">MSARQNLDFKNPDSLESENCKNIAVPAVFLQVAQFGVAIAATVVKQEA</sequence>
<proteinExistence type="predicted"/>
<dbReference type="EMBL" id="JTHE02000003">
    <property type="protein sequence ID" value="NEV66385.1"/>
    <property type="molecule type" value="Genomic_DNA"/>
</dbReference>
<comment type="caution">
    <text evidence="1">The sequence shown here is derived from an EMBL/GenBank/DDBJ whole genome shotgun (WGS) entry which is preliminary data.</text>
</comment>
<accession>A0A8T6QMJ8</accession>
<evidence type="ECO:0000313" key="1">
    <source>
        <dbReference type="EMBL" id="NEV66385.1"/>
    </source>
</evidence>
<reference evidence="1" key="3">
    <citation type="submission" date="2020-02" db="EMBL/GenBank/DDBJ databases">
        <authorList>
            <person name="Sarangi A.N."/>
            <person name="Ghosh S."/>
            <person name="Mukherjee M."/>
            <person name="Tripathy S."/>
        </authorList>
    </citation>
    <scope>NUCLEOTIDE SEQUENCE</scope>
    <source>
        <strain evidence="1">BDU141951</strain>
    </source>
</reference>
<reference evidence="1" key="1">
    <citation type="submission" date="2014-11" db="EMBL/GenBank/DDBJ databases">
        <authorList>
            <person name="Malar M.C."/>
            <person name="Sen D."/>
            <person name="Tripathy S."/>
        </authorList>
    </citation>
    <scope>NUCLEOTIDE SEQUENCE</scope>
    <source>
        <strain evidence="1">BDU141951</strain>
    </source>
</reference>
<reference evidence="1" key="2">
    <citation type="journal article" date="2015" name="Genome Announc.">
        <title>Draft Genome Sequence of Filamentous Marine Cyanobacterium Lyngbya confervoides Strain BDU141951.</title>
        <authorList>
            <person name="Chandrababunaidu M.M."/>
            <person name="Sen D."/>
            <person name="Tripathy S."/>
        </authorList>
    </citation>
    <scope>NUCLEOTIDE SEQUENCE</scope>
    <source>
        <strain evidence="1">BDU141951</strain>
    </source>
</reference>
<gene>
    <name evidence="1" type="ORF">QQ91_004570</name>
</gene>
<organism evidence="1">
    <name type="scientific">Lyngbya confervoides BDU141951</name>
    <dbReference type="NCBI Taxonomy" id="1574623"/>
    <lineage>
        <taxon>Bacteria</taxon>
        <taxon>Bacillati</taxon>
        <taxon>Cyanobacteriota</taxon>
        <taxon>Cyanophyceae</taxon>
        <taxon>Oscillatoriophycideae</taxon>
        <taxon>Oscillatoriales</taxon>
        <taxon>Microcoleaceae</taxon>
        <taxon>Lyngbya</taxon>
    </lineage>
</organism>